<dbReference type="InterPro" id="IPR055180">
    <property type="entry name" value="HsdR_RecA-like_helicase_dom_2"/>
</dbReference>
<comment type="similarity">
    <text evidence="2 10">Belongs to the HsdR family.</text>
</comment>
<dbReference type="InterPro" id="IPR040980">
    <property type="entry name" value="SWI2_SNF2"/>
</dbReference>
<dbReference type="AlphaFoldDB" id="A0A845M544"/>
<evidence type="ECO:0000256" key="2">
    <source>
        <dbReference type="ARBA" id="ARBA00008598"/>
    </source>
</evidence>
<dbReference type="PANTHER" id="PTHR30195:SF15">
    <property type="entry name" value="TYPE I RESTRICTION ENZYME HINDI ENDONUCLEASE SUBUNIT"/>
    <property type="match status" value="1"/>
</dbReference>
<protein>
    <recommendedName>
        <fullName evidence="10">Type I restriction enzyme endonuclease subunit</fullName>
        <shortName evidence="10">R protein</shortName>
        <ecNumber evidence="10">3.1.21.3</ecNumber>
    </recommendedName>
</protein>
<dbReference type="Gene3D" id="3.90.1570.50">
    <property type="match status" value="1"/>
</dbReference>
<evidence type="ECO:0000256" key="5">
    <source>
        <dbReference type="ARBA" id="ARBA00022747"/>
    </source>
</evidence>
<comment type="function">
    <text evidence="10">Subunit R is required for both nuclease and ATPase activities, but not for modification.</text>
</comment>
<dbReference type="Pfam" id="PF11867">
    <property type="entry name" value="T1RH-like_C"/>
    <property type="match status" value="1"/>
</dbReference>
<dbReference type="CDD" id="cd18800">
    <property type="entry name" value="SF2_C_EcoR124I-like"/>
    <property type="match status" value="1"/>
</dbReference>
<dbReference type="GO" id="GO:0003677">
    <property type="term" value="F:DNA binding"/>
    <property type="evidence" value="ECO:0007669"/>
    <property type="project" value="UniProtKB-KW"/>
</dbReference>
<dbReference type="EMBL" id="WTUX01000019">
    <property type="protein sequence ID" value="MZR14332.1"/>
    <property type="molecule type" value="Genomic_DNA"/>
</dbReference>
<sequence>MAWSSEADLENWMLEKLAELGFRVRSGADISPEARDPERRSFHDSILKKTFREAVARLNPELSEGAVAEVVSKVNDDALGGDLVAENRRMHDLMIRGVPIEYFHNGEERSGRARLIDWTDENNVWEAINQVDMVGRVARIPDVVLYLNGLPLVVVELKGTEGADIDAAFTQIENYKADIPNLFRSTVFSVVSDGINARYGTLSANWDRFMQWRTIDGEKIVRENEAIALGTLTDGLLNRRTLLDMLRWFVVFEDEGTGAVKKAAGYHQFHAVRKAVDSIVAARGDDGKGGVIWHTQGSGKSLLMTFLAGRVMHLPALENPTIVVLTDRNDLDNQLFTTFGRCRDLLGEDPVQADSIEDLKRLLNREVGGIVFSTIQKFRPERGHDFPELTNRSNVIVMVDEAHRTQYGFDAKIDEKSGEVRHGLAHHLRTALPNAVYVAFTGTPVELIGANTRSVFGDYIDVYDIAQAVEDGATVPIFYEGRVARIELDSKVQQVLDEEFDEATEGLAEEEANAAARRWSGIEKLVGAPTRLDAVVADILEHFDARLEAIDGKAMIVCMSRRICVEVYERIVAARPEWHADTDEVGAVKVVMTGSATDPANFQTHIRNKGGLEALRRRYKDVTDPLKLVIVRDMWLTGFDAPCMHTLYVDKPMRGHGLMQAIARVNRVFSGKPAGLVVDYIGLAAELKNALAHYSQGDQEQTGVDEREAVAAFLTALEVARGVFHGFDYSRALGGSSSDRIEILPKAANHVLERAREEAGDNSKDFGKRFMDAVANLAKAFKLAAGSSEASQHAEEVAFFLAVRSALQKMDVNGGRKGFGNPDFAIEQLLNRAVASTEVIDILEACGFDRPDISVLSEEFLLEIQNMEHKNLAVEALKKLLNGEISARTRGNVVQNEKFSERLTSAISRYHNRSVDALQVIQELIALAKDLQAEPPDNLTSEERSFYDALAQNESAVEVLGNEELRIIATELVNSVRDSSGVDWWERDDVRAKMRVAVKRILRRHGYPPDLQAEAVKLVIKQAEAMARNAA</sequence>
<dbReference type="GO" id="GO:0009035">
    <property type="term" value="F:type I site-specific deoxyribonuclease activity"/>
    <property type="evidence" value="ECO:0007669"/>
    <property type="project" value="UniProtKB-EC"/>
</dbReference>
<evidence type="ECO:0000256" key="8">
    <source>
        <dbReference type="ARBA" id="ARBA00022840"/>
    </source>
</evidence>
<dbReference type="CDD" id="cd18030">
    <property type="entry name" value="DEXHc_RE_I_HsdR"/>
    <property type="match status" value="1"/>
</dbReference>
<dbReference type="CDD" id="cd22332">
    <property type="entry name" value="HsdR_N"/>
    <property type="match status" value="1"/>
</dbReference>
<evidence type="ECO:0000256" key="10">
    <source>
        <dbReference type="RuleBase" id="RU364115"/>
    </source>
</evidence>
<evidence type="ECO:0000256" key="6">
    <source>
        <dbReference type="ARBA" id="ARBA00022759"/>
    </source>
</evidence>
<dbReference type="Proteomes" id="UP000467322">
    <property type="component" value="Unassembled WGS sequence"/>
</dbReference>
<dbReference type="NCBIfam" id="TIGR00348">
    <property type="entry name" value="hsdR"/>
    <property type="match status" value="1"/>
</dbReference>
<keyword evidence="7 10" id="KW-0378">Hydrolase</keyword>
<organism evidence="12 13">
    <name type="scientific">Maritimibacter harenae</name>
    <dbReference type="NCBI Taxonomy" id="2606218"/>
    <lineage>
        <taxon>Bacteria</taxon>
        <taxon>Pseudomonadati</taxon>
        <taxon>Pseudomonadota</taxon>
        <taxon>Alphaproteobacteria</taxon>
        <taxon>Rhodobacterales</taxon>
        <taxon>Roseobacteraceae</taxon>
        <taxon>Maritimibacter</taxon>
    </lineage>
</organism>
<evidence type="ECO:0000256" key="9">
    <source>
        <dbReference type="ARBA" id="ARBA00023125"/>
    </source>
</evidence>
<keyword evidence="6" id="KW-0255">Endonuclease</keyword>
<evidence type="ECO:0000256" key="3">
    <source>
        <dbReference type="ARBA" id="ARBA00022722"/>
    </source>
</evidence>
<keyword evidence="4 10" id="KW-0547">Nucleotide-binding</keyword>
<name>A0A845M544_9RHOB</name>
<comment type="caution">
    <text evidence="12">The sequence shown here is derived from an EMBL/GenBank/DDBJ whole genome shotgun (WGS) entry which is preliminary data.</text>
</comment>
<comment type="catalytic activity">
    <reaction evidence="1 10">
        <text>Endonucleolytic cleavage of DNA to give random double-stranded fragments with terminal 5'-phosphates, ATP is simultaneously hydrolyzed.</text>
        <dbReference type="EC" id="3.1.21.3"/>
    </reaction>
</comment>
<dbReference type="InterPro" id="IPR051268">
    <property type="entry name" value="Type-I_R_enzyme_R_subunit"/>
</dbReference>
<evidence type="ECO:0000313" key="13">
    <source>
        <dbReference type="Proteomes" id="UP000467322"/>
    </source>
</evidence>
<dbReference type="Pfam" id="PF04313">
    <property type="entry name" value="HSDR_N"/>
    <property type="match status" value="1"/>
</dbReference>
<dbReference type="InterPro" id="IPR027417">
    <property type="entry name" value="P-loop_NTPase"/>
</dbReference>
<dbReference type="SUPFAM" id="SSF52540">
    <property type="entry name" value="P-loop containing nucleoside triphosphate hydrolases"/>
    <property type="match status" value="1"/>
</dbReference>
<feature type="domain" description="Helicase ATP-binding" evidence="11">
    <location>
        <begin position="281"/>
        <end position="462"/>
    </location>
</feature>
<reference evidence="12 13" key="1">
    <citation type="submission" date="2019-12" db="EMBL/GenBank/DDBJ databases">
        <title>Maritimibacter sp. nov. sp. isolated from sea sand.</title>
        <authorList>
            <person name="Kim J."/>
            <person name="Jeong S.E."/>
            <person name="Jung H.S."/>
            <person name="Jeon C.O."/>
        </authorList>
    </citation>
    <scope>NUCLEOTIDE SEQUENCE [LARGE SCALE GENOMIC DNA]</scope>
    <source>
        <strain evidence="12 13">DP07</strain>
    </source>
</reference>
<dbReference type="PROSITE" id="PS51192">
    <property type="entry name" value="HELICASE_ATP_BIND_1"/>
    <property type="match status" value="1"/>
</dbReference>
<evidence type="ECO:0000256" key="4">
    <source>
        <dbReference type="ARBA" id="ARBA00022741"/>
    </source>
</evidence>
<keyword evidence="8 10" id="KW-0067">ATP-binding</keyword>
<keyword evidence="5 10" id="KW-0680">Restriction system</keyword>
<dbReference type="Gene3D" id="3.40.50.300">
    <property type="entry name" value="P-loop containing nucleotide triphosphate hydrolases"/>
    <property type="match status" value="2"/>
</dbReference>
<dbReference type="InterPro" id="IPR004473">
    <property type="entry name" value="Restrct_endonuc_typeI_HsdR"/>
</dbReference>
<dbReference type="GO" id="GO:0009307">
    <property type="term" value="P:DNA restriction-modification system"/>
    <property type="evidence" value="ECO:0007669"/>
    <property type="project" value="UniProtKB-KW"/>
</dbReference>
<dbReference type="RefSeq" id="WP_161352463.1">
    <property type="nucleotide sequence ID" value="NZ_WTUX01000019.1"/>
</dbReference>
<dbReference type="SMART" id="SM00487">
    <property type="entry name" value="DEXDc"/>
    <property type="match status" value="1"/>
</dbReference>
<keyword evidence="3" id="KW-0540">Nuclease</keyword>
<proteinExistence type="inferred from homology"/>
<accession>A0A845M544</accession>
<dbReference type="InterPro" id="IPR021810">
    <property type="entry name" value="T1RH-like_C"/>
</dbReference>
<keyword evidence="13" id="KW-1185">Reference proteome</keyword>
<evidence type="ECO:0000313" key="12">
    <source>
        <dbReference type="EMBL" id="MZR14332.1"/>
    </source>
</evidence>
<gene>
    <name evidence="12" type="ORF">GQE99_15035</name>
</gene>
<keyword evidence="9 10" id="KW-0238">DNA-binding</keyword>
<comment type="subunit">
    <text evidence="10">The type I restriction/modification system is composed of three polypeptides R, M and S.</text>
</comment>
<dbReference type="Pfam" id="PF18766">
    <property type="entry name" value="SWI2_SNF2"/>
    <property type="match status" value="1"/>
</dbReference>
<evidence type="ECO:0000256" key="1">
    <source>
        <dbReference type="ARBA" id="ARBA00000851"/>
    </source>
</evidence>
<dbReference type="EC" id="3.1.21.3" evidence="10"/>
<evidence type="ECO:0000259" key="11">
    <source>
        <dbReference type="PROSITE" id="PS51192"/>
    </source>
</evidence>
<dbReference type="GO" id="GO:0005524">
    <property type="term" value="F:ATP binding"/>
    <property type="evidence" value="ECO:0007669"/>
    <property type="project" value="UniProtKB-KW"/>
</dbReference>
<dbReference type="InterPro" id="IPR014001">
    <property type="entry name" value="Helicase_ATP-bd"/>
</dbReference>
<evidence type="ECO:0000256" key="7">
    <source>
        <dbReference type="ARBA" id="ARBA00022801"/>
    </source>
</evidence>
<dbReference type="Pfam" id="PF22679">
    <property type="entry name" value="T1R_D3-like"/>
    <property type="match status" value="1"/>
</dbReference>
<dbReference type="InterPro" id="IPR007409">
    <property type="entry name" value="Restrct_endonuc_type1_HsdR_N"/>
</dbReference>
<dbReference type="PANTHER" id="PTHR30195">
    <property type="entry name" value="TYPE I SITE-SPECIFIC DEOXYRIBONUCLEASE PROTEIN SUBUNIT M AND R"/>
    <property type="match status" value="1"/>
</dbReference>